<evidence type="ECO:0000256" key="1">
    <source>
        <dbReference type="ARBA" id="ARBA00022741"/>
    </source>
</evidence>
<evidence type="ECO:0000256" key="5">
    <source>
        <dbReference type="ARBA" id="ARBA00022840"/>
    </source>
</evidence>
<dbReference type="InterPro" id="IPR013701">
    <property type="entry name" value="Lhr-like_DEAD/DEAH_assoc"/>
</dbReference>
<evidence type="ECO:0000256" key="9">
    <source>
        <dbReference type="SAM" id="MobiDB-lite"/>
    </source>
</evidence>
<dbReference type="RefSeq" id="WP_130533062.1">
    <property type="nucleotide sequence ID" value="NZ_SHMG01000001.1"/>
</dbReference>
<dbReference type="Gene3D" id="3.40.50.300">
    <property type="entry name" value="P-loop containing nucleotide triphosphate hydrolases"/>
    <property type="match status" value="2"/>
</dbReference>
<dbReference type="CDD" id="cd17922">
    <property type="entry name" value="DEXHc_LHR-like"/>
    <property type="match status" value="1"/>
</dbReference>
<evidence type="ECO:0000313" key="12">
    <source>
        <dbReference type="EMBL" id="TAA46247.1"/>
    </source>
</evidence>
<evidence type="ECO:0000256" key="7">
    <source>
        <dbReference type="ARBA" id="ARBA00023204"/>
    </source>
</evidence>
<dbReference type="Pfam" id="PF19306">
    <property type="entry name" value="WHD_Lhr"/>
    <property type="match status" value="1"/>
</dbReference>
<feature type="compositionally biased region" description="Polar residues" evidence="9">
    <location>
        <begin position="1173"/>
        <end position="1186"/>
    </location>
</feature>
<dbReference type="InterPro" id="IPR055368">
    <property type="entry name" value="WH3_Lhr"/>
</dbReference>
<reference evidence="12 13" key="1">
    <citation type="submission" date="2019-02" db="EMBL/GenBank/DDBJ databases">
        <title>WGS of Pseudoxanthomonas species novum from clinical isolates.</title>
        <authorList>
            <person name="Bernier A.-M."/>
            <person name="Bernard K."/>
            <person name="Vachon A."/>
        </authorList>
    </citation>
    <scope>NUCLEOTIDE SEQUENCE [LARGE SCALE GENOMIC DNA]</scope>
    <source>
        <strain evidence="12 13">NML130969</strain>
    </source>
</reference>
<dbReference type="PROSITE" id="PS51192">
    <property type="entry name" value="HELICASE_ATP_BIND_1"/>
    <property type="match status" value="1"/>
</dbReference>
<dbReference type="Pfam" id="PF00271">
    <property type="entry name" value="Helicase_C"/>
    <property type="match status" value="1"/>
</dbReference>
<evidence type="ECO:0000259" key="10">
    <source>
        <dbReference type="PROSITE" id="PS51192"/>
    </source>
</evidence>
<dbReference type="CDD" id="cd18796">
    <property type="entry name" value="SF2_C_LHR"/>
    <property type="match status" value="1"/>
</dbReference>
<dbReference type="EMBL" id="SHMG01000001">
    <property type="protein sequence ID" value="TAA46247.1"/>
    <property type="molecule type" value="Genomic_DNA"/>
</dbReference>
<evidence type="ECO:0000259" key="11">
    <source>
        <dbReference type="PROSITE" id="PS51194"/>
    </source>
</evidence>
<evidence type="ECO:0000256" key="6">
    <source>
        <dbReference type="ARBA" id="ARBA00023125"/>
    </source>
</evidence>
<evidence type="ECO:0000313" key="13">
    <source>
        <dbReference type="Proteomes" id="UP000294164"/>
    </source>
</evidence>
<dbReference type="GO" id="GO:0005524">
    <property type="term" value="F:ATP binding"/>
    <property type="evidence" value="ECO:0007669"/>
    <property type="project" value="UniProtKB-KW"/>
</dbReference>
<feature type="compositionally biased region" description="Low complexity" evidence="9">
    <location>
        <begin position="1148"/>
        <end position="1159"/>
    </location>
</feature>
<dbReference type="Pfam" id="PF00270">
    <property type="entry name" value="DEAD"/>
    <property type="match status" value="1"/>
</dbReference>
<dbReference type="InterPro" id="IPR001650">
    <property type="entry name" value="Helicase_C-like"/>
</dbReference>
<keyword evidence="1" id="KW-0547">Nucleotide-binding</keyword>
<organism evidence="12 13">
    <name type="scientific">Pseudoxanthomonas winnipegensis</name>
    <dbReference type="NCBI Taxonomy" id="2480810"/>
    <lineage>
        <taxon>Bacteria</taxon>
        <taxon>Pseudomonadati</taxon>
        <taxon>Pseudomonadota</taxon>
        <taxon>Gammaproteobacteria</taxon>
        <taxon>Lysobacterales</taxon>
        <taxon>Lysobacteraceae</taxon>
        <taxon>Pseudoxanthomonas</taxon>
    </lineage>
</organism>
<dbReference type="GO" id="GO:0006281">
    <property type="term" value="P:DNA repair"/>
    <property type="evidence" value="ECO:0007669"/>
    <property type="project" value="UniProtKB-KW"/>
</dbReference>
<dbReference type="SMART" id="SM00487">
    <property type="entry name" value="DEXDc"/>
    <property type="match status" value="1"/>
</dbReference>
<feature type="region of interest" description="Disordered" evidence="9">
    <location>
        <begin position="1145"/>
        <end position="1188"/>
    </location>
</feature>
<dbReference type="InterPro" id="IPR055367">
    <property type="entry name" value="WH4_Lhr"/>
</dbReference>
<dbReference type="PANTHER" id="PTHR47962">
    <property type="entry name" value="ATP-DEPENDENT HELICASE LHR-RELATED-RELATED"/>
    <property type="match status" value="1"/>
</dbReference>
<dbReference type="OrthoDB" id="9815222at2"/>
<dbReference type="InterPro" id="IPR014001">
    <property type="entry name" value="Helicase_ATP-bd"/>
</dbReference>
<sequence length="1502" mass="163033">MPALSFHPAVQRWFAGAFPSPTDAQVQAWPAIQSGRHTLVAAPTGSGKTLTAFLAALDALVREGVAAGGALPDETRVLYVSPLKALSNDIHLNLEAPLAGIRAELHALALPDVAIRTAVRTGDTPQRERAAARKLPPHVLVTTPESLYVLLGSESGRASLRHVRTVIVDEIHAVAASKRGSHLALSLERLAHLCQTPPVRVGLSATQKPIEDVARFLVGSRHVHGDTPDCAIVDIGYTRRRDLALELPPTPLSVVLSGDQLQQIHDRIAALVRQHRTTLVFVNTRRMAERVTRHLGELLGKDAVAAHHGSLAREARLLAEQRLKAGQLQVLVATASLELGLDIGDVDLVCQIGSPRSIATFLQRAGRSGHAVGGTPKARLFPQSRDELVECAALLDAVQRGELDALHLLEAPRDVLAQQIVAETATQEWDEDALFDLVRGAWPYARLAREDFDAVVRMLSEGFATRNGQRAGYVHRDAVNGRLRQRRGARMTALTSGGTIPETGDYSVLLEPQAQTIGTVNEDFAVESLAGDVFQLGNTSYRILRVEPGRVRVEDARGAAPNIPFWLGEAPARTNELSQAVSRLRAEVGEAAEQGGREAVLALLRTQLRLDAEAARQIADYLVAAATALGALPTQQQLVMERFFDGSGGTQLVIHSPYGSRLNRAWGLALRKRFCRTFNFELQAAATEDAIVLSLSTSHSFPLEEVWHYLKSGSALEVLVQALLDAPLFGVRWRWNATNALALPRFTGGRRTAPQLQRMKSEDLLATVFPDQVACLENIVGEREVPDHPLVAQTLEDCLHEAMDAQGWLALLRRMESGQVRLLARDLTGPSPLAAEALNARPYAFLDDAPLEERRTQAVQSRRYGDPETADDLGRLDPDAIAAVRAEAWPQARDADELHDALSGLGVLTPAEIQVNAGWAGWLQQLAQAGRAARLVDAQGAPGLWIAAERLAQFGPLYAGAVPEPVIAAPRGYEVEDWQPEPALRELLRARLSGFGPLPAAVIAADLQLPLTEVQVGLLALQSDGFVIAGRFTPGAAQDEWCERHLLARIHRYTLGRLRREIEPVPARDYARFLFRWQHLDAESRVAGPEALAGVLAQLEGYEAQAAVWEHELLAARVRDYAPSWLDELCSAGRTLWTRLRPAPGVLSSETSSSVGSSSPRRRGSSALRANAGQAQRPATGTSPSLRATPILLLPRRTAAHWTRLAPHGEGEAALGSRAQRVADYLAMHGASFFDEIAEGTRLLSTELEDALSELVARGRAHCDSFGGLRALLVPASKRPSALSRKRRRVPLFGIQDAGRWALVRSAPEAEADDAQARALQAEARTSSVEHIARVLLQRYGVVAWRLLEREAAWLPPWRELSRVYQRLEARGEIRGGRFIEGLSGEQFALPEAIGLLRDTRRRPHEGTLLALSACDPANLLGTVLPGERIPRVPGNRVLYRDGVPIATWASERFEALVELDADARAAALALMTGTGSAIQGGRSGAAEGEVGSLLSLLDKRT</sequence>
<dbReference type="Proteomes" id="UP000294164">
    <property type="component" value="Unassembled WGS sequence"/>
</dbReference>
<keyword evidence="5" id="KW-0067">ATP-binding</keyword>
<name>A0A4Q8M7S2_9GAMM</name>
<dbReference type="InterPro" id="IPR011545">
    <property type="entry name" value="DEAD/DEAH_box_helicase_dom"/>
</dbReference>
<evidence type="ECO:0000256" key="2">
    <source>
        <dbReference type="ARBA" id="ARBA00022763"/>
    </source>
</evidence>
<gene>
    <name evidence="12" type="ORF">EA655_00690</name>
</gene>
<comment type="caution">
    <text evidence="12">The sequence shown here is derived from an EMBL/GenBank/DDBJ whole genome shotgun (WGS) entry which is preliminary data.</text>
</comment>
<dbReference type="SMART" id="SM00490">
    <property type="entry name" value="HELICc"/>
    <property type="match status" value="1"/>
</dbReference>
<dbReference type="PANTHER" id="PTHR47962:SF5">
    <property type="entry name" value="ATP-DEPENDENT HELICASE LHR-RELATED"/>
    <property type="match status" value="1"/>
</dbReference>
<feature type="domain" description="Helicase C-terminal" evidence="11">
    <location>
        <begin position="263"/>
        <end position="428"/>
    </location>
</feature>
<dbReference type="InterPro" id="IPR052511">
    <property type="entry name" value="ATP-dep_Helicase"/>
</dbReference>
<dbReference type="Pfam" id="PF23234">
    <property type="entry name" value="WHD_4th_Lhr"/>
    <property type="match status" value="1"/>
</dbReference>
<dbReference type="GO" id="GO:0004386">
    <property type="term" value="F:helicase activity"/>
    <property type="evidence" value="ECO:0007669"/>
    <property type="project" value="UniProtKB-KW"/>
</dbReference>
<proteinExistence type="predicted"/>
<dbReference type="InterPro" id="IPR027417">
    <property type="entry name" value="P-loop_NTPase"/>
</dbReference>
<dbReference type="PROSITE" id="PS51194">
    <property type="entry name" value="HELICASE_CTER"/>
    <property type="match status" value="1"/>
</dbReference>
<evidence type="ECO:0000256" key="8">
    <source>
        <dbReference type="ARBA" id="ARBA00023235"/>
    </source>
</evidence>
<keyword evidence="8" id="KW-0413">Isomerase</keyword>
<evidence type="ECO:0000256" key="4">
    <source>
        <dbReference type="ARBA" id="ARBA00022806"/>
    </source>
</evidence>
<dbReference type="Pfam" id="PF08494">
    <property type="entry name" value="DEAD_assoc"/>
    <property type="match status" value="1"/>
</dbReference>
<keyword evidence="6" id="KW-0238">DNA-binding</keyword>
<keyword evidence="4 12" id="KW-0347">Helicase</keyword>
<keyword evidence="3" id="KW-0378">Hydrolase</keyword>
<dbReference type="InterPro" id="IPR045628">
    <property type="entry name" value="Lhr_WH_dom"/>
</dbReference>
<feature type="domain" description="Helicase ATP-binding" evidence="10">
    <location>
        <begin position="29"/>
        <end position="225"/>
    </location>
</feature>
<keyword evidence="7" id="KW-0234">DNA repair</keyword>
<dbReference type="GO" id="GO:0016887">
    <property type="term" value="F:ATP hydrolysis activity"/>
    <property type="evidence" value="ECO:0007669"/>
    <property type="project" value="TreeGrafter"/>
</dbReference>
<protein>
    <submittedName>
        <fullName evidence="12">DEAD/DEAH box helicase</fullName>
    </submittedName>
</protein>
<dbReference type="Pfam" id="PF23235">
    <property type="entry name" value="WHD_3rd_Lhr"/>
    <property type="match status" value="1"/>
</dbReference>
<accession>A0A4Q8M7S2</accession>
<evidence type="ECO:0000256" key="3">
    <source>
        <dbReference type="ARBA" id="ARBA00022801"/>
    </source>
</evidence>
<dbReference type="GO" id="GO:0003677">
    <property type="term" value="F:DNA binding"/>
    <property type="evidence" value="ECO:0007669"/>
    <property type="project" value="UniProtKB-KW"/>
</dbReference>
<keyword evidence="2" id="KW-0227">DNA damage</keyword>
<dbReference type="SUPFAM" id="SSF52540">
    <property type="entry name" value="P-loop containing nucleoside triphosphate hydrolases"/>
    <property type="match status" value="1"/>
</dbReference>